<dbReference type="GO" id="GO:0071973">
    <property type="term" value="P:bacterial-type flagellum-dependent cell motility"/>
    <property type="evidence" value="ECO:0007669"/>
    <property type="project" value="InterPro"/>
</dbReference>
<gene>
    <name evidence="8" type="ordered locus">Sthe_0544</name>
</gene>
<dbReference type="STRING" id="479434.Sthe_0544"/>
<keyword evidence="4 6" id="KW-0975">Bacterial flagellum</keyword>
<dbReference type="OrthoDB" id="9792068at2"/>
<comment type="subunit">
    <text evidence="6">The basal body constitutes a major portion of the flagellar organelle and consists of a number of rings mounted on a central rod.</text>
</comment>
<accession>D1C165</accession>
<dbReference type="EMBL" id="CP001823">
    <property type="protein sequence ID" value="ACZ37982.1"/>
    <property type="molecule type" value="Genomic_DNA"/>
</dbReference>
<sequence>MASNGIDPTRFLAQALDGLALRQRVTANNVANADTPRFKASRVTFEETLRQRLHDEPGGNLILVRTHASHLPLNAGDDASPARIVEMRGTTMRNDGNNVDIEQQMGILAETTMRYSAVSEALARKLAIMRTIASDGRQ</sequence>
<comment type="subcellular location">
    <subcellularLocation>
        <location evidence="1 6">Bacterial flagellum basal body</location>
    </subcellularLocation>
</comment>
<evidence type="ECO:0000256" key="6">
    <source>
        <dbReference type="PIRNR" id="PIRNR002889"/>
    </source>
</evidence>
<keyword evidence="9" id="KW-1185">Reference proteome</keyword>
<dbReference type="NCBIfam" id="TIGR01396">
    <property type="entry name" value="FlgB"/>
    <property type="match status" value="1"/>
</dbReference>
<comment type="similarity">
    <text evidence="2 6">Belongs to the flagella basal body rod proteins family.</text>
</comment>
<dbReference type="AlphaFoldDB" id="D1C165"/>
<dbReference type="GO" id="GO:0030694">
    <property type="term" value="C:bacterial-type flagellum basal body, rod"/>
    <property type="evidence" value="ECO:0007669"/>
    <property type="project" value="InterPro"/>
</dbReference>
<feature type="domain" description="Flagellar basal body rod protein N-terminal" evidence="7">
    <location>
        <begin position="12"/>
        <end position="39"/>
    </location>
</feature>
<keyword evidence="8" id="KW-0969">Cilium</keyword>
<evidence type="ECO:0000256" key="5">
    <source>
        <dbReference type="ARBA" id="ARBA00024934"/>
    </source>
</evidence>
<dbReference type="eggNOG" id="COG1815">
    <property type="taxonomic scope" value="Bacteria"/>
</dbReference>
<evidence type="ECO:0000256" key="3">
    <source>
        <dbReference type="ARBA" id="ARBA00014376"/>
    </source>
</evidence>
<name>D1C165_SPHTD</name>
<keyword evidence="8" id="KW-0282">Flagellum</keyword>
<organism evidence="8 9">
    <name type="scientific">Sphaerobacter thermophilus (strain ATCC 49802 / DSM 20745 / KCCM 41009 / NCIMB 13125 / S 6022)</name>
    <dbReference type="NCBI Taxonomy" id="479434"/>
    <lineage>
        <taxon>Bacteria</taxon>
        <taxon>Pseudomonadati</taxon>
        <taxon>Thermomicrobiota</taxon>
        <taxon>Thermomicrobia</taxon>
        <taxon>Sphaerobacterales</taxon>
        <taxon>Sphaerobacterineae</taxon>
        <taxon>Sphaerobacteraceae</taxon>
        <taxon>Sphaerobacter</taxon>
    </lineage>
</organism>
<evidence type="ECO:0000259" key="7">
    <source>
        <dbReference type="Pfam" id="PF00460"/>
    </source>
</evidence>
<dbReference type="KEGG" id="sti:Sthe_0544"/>
<protein>
    <recommendedName>
        <fullName evidence="3 6">Flagellar basal body rod protein FlgB</fullName>
    </recommendedName>
</protein>
<dbReference type="InParanoid" id="D1C165"/>
<dbReference type="InterPro" id="IPR001444">
    <property type="entry name" value="Flag_bb_rod_N"/>
</dbReference>
<dbReference type="Pfam" id="PF00460">
    <property type="entry name" value="Flg_bb_rod"/>
    <property type="match status" value="1"/>
</dbReference>
<proteinExistence type="inferred from homology"/>
<evidence type="ECO:0000313" key="8">
    <source>
        <dbReference type="EMBL" id="ACZ37982.1"/>
    </source>
</evidence>
<dbReference type="PIRSF" id="PIRSF002889">
    <property type="entry name" value="Rod_FlgB"/>
    <property type="match status" value="1"/>
</dbReference>
<dbReference type="FunCoup" id="D1C165">
    <property type="interactions" value="46"/>
</dbReference>
<dbReference type="HOGENOM" id="CLU_125463_3_1_0"/>
<evidence type="ECO:0000256" key="4">
    <source>
        <dbReference type="ARBA" id="ARBA00023143"/>
    </source>
</evidence>
<dbReference type="Proteomes" id="UP000002027">
    <property type="component" value="Chromosome 1"/>
</dbReference>
<evidence type="ECO:0000256" key="2">
    <source>
        <dbReference type="ARBA" id="ARBA00009677"/>
    </source>
</evidence>
<dbReference type="PROSITE" id="PS00588">
    <property type="entry name" value="FLAGELLA_BB_ROD"/>
    <property type="match status" value="1"/>
</dbReference>
<dbReference type="RefSeq" id="WP_012871029.1">
    <property type="nucleotide sequence ID" value="NC_013523.1"/>
</dbReference>
<comment type="function">
    <text evidence="5 6">Structural component of flagellum, the bacterial motility apparatus. Part of the rod structure of flagellar basal body.</text>
</comment>
<dbReference type="InterPro" id="IPR019776">
    <property type="entry name" value="Flagellar_basal_body_rod_CS"/>
</dbReference>
<reference evidence="8 9" key="2">
    <citation type="journal article" date="2010" name="Stand. Genomic Sci.">
        <title>Complete genome sequence of Desulfohalobium retbaense type strain (HR(100)).</title>
        <authorList>
            <person name="Spring S."/>
            <person name="Nolan M."/>
            <person name="Lapidus A."/>
            <person name="Glavina Del Rio T."/>
            <person name="Copeland A."/>
            <person name="Tice H."/>
            <person name="Cheng J.F."/>
            <person name="Lucas S."/>
            <person name="Land M."/>
            <person name="Chen F."/>
            <person name="Bruce D."/>
            <person name="Goodwin L."/>
            <person name="Pitluck S."/>
            <person name="Ivanova N."/>
            <person name="Mavromatis K."/>
            <person name="Mikhailova N."/>
            <person name="Pati A."/>
            <person name="Chen A."/>
            <person name="Palaniappan K."/>
            <person name="Hauser L."/>
            <person name="Chang Y.J."/>
            <person name="Jeffries C.D."/>
            <person name="Munk C."/>
            <person name="Kiss H."/>
            <person name="Chain P."/>
            <person name="Han C."/>
            <person name="Brettin T."/>
            <person name="Detter J.C."/>
            <person name="Schuler E."/>
            <person name="Goker M."/>
            <person name="Rohde M."/>
            <person name="Bristow J."/>
            <person name="Eisen J.A."/>
            <person name="Markowitz V."/>
            <person name="Hugenholtz P."/>
            <person name="Kyrpides N.C."/>
            <person name="Klenk H.P."/>
        </authorList>
    </citation>
    <scope>NUCLEOTIDE SEQUENCE [LARGE SCALE GENOMIC DNA]</scope>
    <source>
        <strain evidence="9">ATCC 49802 / DSM 20745 / S 6022</strain>
    </source>
</reference>
<evidence type="ECO:0000313" key="9">
    <source>
        <dbReference type="Proteomes" id="UP000002027"/>
    </source>
</evidence>
<evidence type="ECO:0000256" key="1">
    <source>
        <dbReference type="ARBA" id="ARBA00004117"/>
    </source>
</evidence>
<dbReference type="InterPro" id="IPR006300">
    <property type="entry name" value="FlgB"/>
</dbReference>
<keyword evidence="8" id="KW-0966">Cell projection</keyword>
<reference evidence="9" key="1">
    <citation type="submission" date="2009-11" db="EMBL/GenBank/DDBJ databases">
        <title>The complete chromosome 1 of Sphaerobacter thermophilus DSM 20745.</title>
        <authorList>
            <person name="Lucas S."/>
            <person name="Copeland A."/>
            <person name="Lapidus A."/>
            <person name="Glavina del Rio T."/>
            <person name="Dalin E."/>
            <person name="Tice H."/>
            <person name="Bruce D."/>
            <person name="Goodwin L."/>
            <person name="Pitluck S."/>
            <person name="Kyrpides N."/>
            <person name="Mavromatis K."/>
            <person name="Ivanova N."/>
            <person name="Mikhailova N."/>
            <person name="LaButti K.M."/>
            <person name="Clum A."/>
            <person name="Sun H.I."/>
            <person name="Brettin T."/>
            <person name="Detter J.C."/>
            <person name="Han C."/>
            <person name="Larimer F."/>
            <person name="Land M."/>
            <person name="Hauser L."/>
            <person name="Markowitz V."/>
            <person name="Cheng J.F."/>
            <person name="Hugenholtz P."/>
            <person name="Woyke T."/>
            <person name="Wu D."/>
            <person name="Steenblock K."/>
            <person name="Schneider S."/>
            <person name="Pukall R."/>
            <person name="Goeker M."/>
            <person name="Klenk H.P."/>
            <person name="Eisen J.A."/>
        </authorList>
    </citation>
    <scope>NUCLEOTIDE SEQUENCE [LARGE SCALE GENOMIC DNA]</scope>
    <source>
        <strain evidence="9">ATCC 49802 / DSM 20745 / S 6022</strain>
    </source>
</reference>